<dbReference type="OMA" id="TTARICY"/>
<organism evidence="3 4">
    <name type="scientific">Vitis vinifera</name>
    <name type="common">Grape</name>
    <dbReference type="NCBI Taxonomy" id="29760"/>
    <lineage>
        <taxon>Eukaryota</taxon>
        <taxon>Viridiplantae</taxon>
        <taxon>Streptophyta</taxon>
        <taxon>Embryophyta</taxon>
        <taxon>Tracheophyta</taxon>
        <taxon>Spermatophyta</taxon>
        <taxon>Magnoliopsida</taxon>
        <taxon>eudicotyledons</taxon>
        <taxon>Gunneridae</taxon>
        <taxon>Pentapetalae</taxon>
        <taxon>rosids</taxon>
        <taxon>Vitales</taxon>
        <taxon>Vitaceae</taxon>
        <taxon>Viteae</taxon>
        <taxon>Vitis</taxon>
    </lineage>
</organism>
<dbReference type="InterPro" id="IPR025521">
    <property type="entry name" value="Neprosin_propep"/>
</dbReference>
<gene>
    <name evidence="3" type="ordered locus">VIT_04s0043g00550</name>
</gene>
<dbReference type="InParanoid" id="D7TDS6"/>
<dbReference type="STRING" id="29760.D7TDS6"/>
<dbReference type="InterPro" id="IPR004314">
    <property type="entry name" value="Neprosin"/>
</dbReference>
<dbReference type="AlphaFoldDB" id="D7TDS6"/>
<dbReference type="Gene3D" id="3.90.1320.10">
    <property type="entry name" value="Outer-capsid protein sigma 3, large lobe"/>
    <property type="match status" value="1"/>
</dbReference>
<keyword evidence="1" id="KW-0732">Signal</keyword>
<evidence type="ECO:0000259" key="2">
    <source>
        <dbReference type="PROSITE" id="PS52045"/>
    </source>
</evidence>
<feature type="domain" description="Neprosin PEP catalytic" evidence="2">
    <location>
        <begin position="164"/>
        <end position="251"/>
    </location>
</feature>
<dbReference type="PROSITE" id="PS52045">
    <property type="entry name" value="NEPROSIN_PEP_CD"/>
    <property type="match status" value="1"/>
</dbReference>
<feature type="signal peptide" evidence="1">
    <location>
        <begin position="1"/>
        <end position="34"/>
    </location>
</feature>
<evidence type="ECO:0000313" key="4">
    <source>
        <dbReference type="Proteomes" id="UP000009183"/>
    </source>
</evidence>
<dbReference type="eggNOG" id="ENOG502QSP9">
    <property type="taxonomic scope" value="Eukaryota"/>
</dbReference>
<dbReference type="PANTHER" id="PTHR31589">
    <property type="entry name" value="PROTEIN, PUTATIVE (DUF239)-RELATED-RELATED"/>
    <property type="match status" value="1"/>
</dbReference>
<dbReference type="Pfam" id="PF14365">
    <property type="entry name" value="Neprosin_AP"/>
    <property type="match status" value="1"/>
</dbReference>
<accession>D7TDS6</accession>
<name>D7TDS6_VITVI</name>
<dbReference type="PaxDb" id="29760-VIT_04s0043g00550.t01"/>
<proteinExistence type="predicted"/>
<protein>
    <recommendedName>
        <fullName evidence="2">Neprosin PEP catalytic domain-containing protein</fullName>
    </recommendedName>
</protein>
<evidence type="ECO:0000256" key="1">
    <source>
        <dbReference type="SAM" id="SignalP"/>
    </source>
</evidence>
<dbReference type="Pfam" id="PF03080">
    <property type="entry name" value="Neprosin"/>
    <property type="match status" value="1"/>
</dbReference>
<dbReference type="Proteomes" id="UP000009183">
    <property type="component" value="Chromosome 4"/>
</dbReference>
<feature type="chain" id="PRO_5003106213" description="Neprosin PEP catalytic domain-containing protein" evidence="1">
    <location>
        <begin position="35"/>
        <end position="251"/>
    </location>
</feature>
<keyword evidence="4" id="KW-1185">Reference proteome</keyword>
<dbReference type="EMBL" id="FN595763">
    <property type="protein sequence ID" value="CBI28649.3"/>
    <property type="molecule type" value="Genomic_DNA"/>
</dbReference>
<reference evidence="4" key="1">
    <citation type="journal article" date="2007" name="Nature">
        <title>The grapevine genome sequence suggests ancestral hexaploidization in major angiosperm phyla.</title>
        <authorList>
            <consortium name="The French-Italian Public Consortium for Grapevine Genome Characterization."/>
            <person name="Jaillon O."/>
            <person name="Aury J.-M."/>
            <person name="Noel B."/>
            <person name="Policriti A."/>
            <person name="Clepet C."/>
            <person name="Casagrande A."/>
            <person name="Choisne N."/>
            <person name="Aubourg S."/>
            <person name="Vitulo N."/>
            <person name="Jubin C."/>
            <person name="Vezzi A."/>
            <person name="Legeai F."/>
            <person name="Hugueney P."/>
            <person name="Dasilva C."/>
            <person name="Horner D."/>
            <person name="Mica E."/>
            <person name="Jublot D."/>
            <person name="Poulain J."/>
            <person name="Bruyere C."/>
            <person name="Billault A."/>
            <person name="Segurens B."/>
            <person name="Gouyvenoux M."/>
            <person name="Ugarte E."/>
            <person name="Cattonaro F."/>
            <person name="Anthouard V."/>
            <person name="Vico V."/>
            <person name="Del Fabbro C."/>
            <person name="Alaux M."/>
            <person name="Di Gaspero G."/>
            <person name="Dumas V."/>
            <person name="Felice N."/>
            <person name="Paillard S."/>
            <person name="Juman I."/>
            <person name="Moroldo M."/>
            <person name="Scalabrin S."/>
            <person name="Canaguier A."/>
            <person name="Le Clainche I."/>
            <person name="Malacrida G."/>
            <person name="Durand E."/>
            <person name="Pesole G."/>
            <person name="Laucou V."/>
            <person name="Chatelet P."/>
            <person name="Merdinoglu D."/>
            <person name="Delledonne M."/>
            <person name="Pezzotti M."/>
            <person name="Lecharny A."/>
            <person name="Scarpelli C."/>
            <person name="Artiguenave F."/>
            <person name="Pe M.E."/>
            <person name="Valle G."/>
            <person name="Morgante M."/>
            <person name="Caboche M."/>
            <person name="Adam-Blondon A.-F."/>
            <person name="Weissenbach J."/>
            <person name="Quetier F."/>
            <person name="Wincker P."/>
        </authorList>
    </citation>
    <scope>NUCLEOTIDE SEQUENCE [LARGE SCALE GENOMIC DNA]</scope>
    <source>
        <strain evidence="4">cv. Pinot noir / PN40024</strain>
    </source>
</reference>
<dbReference type="InterPro" id="IPR053168">
    <property type="entry name" value="Glutamic_endopeptidase"/>
</dbReference>
<sequence>MGGSPSSSSVVILPLCLTFFLAIFLERSVGVVSGLEYSKDKQPSGLTLERIQKHSNKINKPTVMTIESPDGDIIDCIDKWKQPAFDHPLLKNHKLQVHKVYSKQEEVKRDNHISSRKNEERMVISGRGAWQVWHQNRTRAQSLHDFGKKQPRMALARHTIAPDDIRNNDHEYAYVSSQSPEGVYGAYAEISLWNPSVQDGEMSISHIWVVAGSFSGSDLNTMDAGWQVQPHLYGDRSTRFFAYWPPMDINQ</sequence>
<evidence type="ECO:0000313" key="3">
    <source>
        <dbReference type="EMBL" id="CBI28649.3"/>
    </source>
</evidence>
<dbReference type="PANTHER" id="PTHR31589:SF110">
    <property type="entry name" value="PROTEIN, PUTATIVE (DUF239)-RELATED"/>
    <property type="match status" value="1"/>
</dbReference>
<dbReference type="HOGENOM" id="CLU_030538_2_1_1"/>